<organism evidence="2 3">
    <name type="scientific">Laspinema palackyanum D2a</name>
    <dbReference type="NCBI Taxonomy" id="2953684"/>
    <lineage>
        <taxon>Bacteria</taxon>
        <taxon>Bacillati</taxon>
        <taxon>Cyanobacteriota</taxon>
        <taxon>Cyanophyceae</taxon>
        <taxon>Oscillatoriophycideae</taxon>
        <taxon>Oscillatoriales</taxon>
        <taxon>Laspinemataceae</taxon>
        <taxon>Laspinema</taxon>
        <taxon>Laspinema palackyanum</taxon>
    </lineage>
</organism>
<reference evidence="2 3" key="1">
    <citation type="journal article" date="2022" name="Front. Microbiol.">
        <title>High genomic differentiation and limited gene flow indicate recent cryptic speciation within the genus Laspinema (cyanobacteria).</title>
        <authorList>
            <person name="Stanojkovic A."/>
            <person name="Skoupy S."/>
            <person name="Skaloud P."/>
            <person name="Dvorak P."/>
        </authorList>
    </citation>
    <scope>NUCLEOTIDE SEQUENCE [LARGE SCALE GENOMIC DNA]</scope>
    <source>
        <strain evidence="2 3">D2a</strain>
    </source>
</reference>
<evidence type="ECO:0000313" key="3">
    <source>
        <dbReference type="Proteomes" id="UP001525890"/>
    </source>
</evidence>
<keyword evidence="3" id="KW-1185">Reference proteome</keyword>
<feature type="transmembrane region" description="Helical" evidence="1">
    <location>
        <begin position="196"/>
        <end position="217"/>
    </location>
</feature>
<evidence type="ECO:0008006" key="4">
    <source>
        <dbReference type="Google" id="ProtNLM"/>
    </source>
</evidence>
<comment type="caution">
    <text evidence="2">The sequence shown here is derived from an EMBL/GenBank/DDBJ whole genome shotgun (WGS) entry which is preliminary data.</text>
</comment>
<keyword evidence="1" id="KW-0472">Membrane</keyword>
<gene>
    <name evidence="2" type="ORF">NG799_06405</name>
</gene>
<dbReference type="Proteomes" id="UP001525890">
    <property type="component" value="Unassembled WGS sequence"/>
</dbReference>
<dbReference type="RefSeq" id="WP_368005614.1">
    <property type="nucleotide sequence ID" value="NZ_JAMXFF010000006.1"/>
</dbReference>
<evidence type="ECO:0000256" key="1">
    <source>
        <dbReference type="SAM" id="Phobius"/>
    </source>
</evidence>
<dbReference type="EMBL" id="JAMXFF010000006">
    <property type="protein sequence ID" value="MCT7965962.1"/>
    <property type="molecule type" value="Genomic_DNA"/>
</dbReference>
<accession>A0ABT2MRA3</accession>
<evidence type="ECO:0000313" key="2">
    <source>
        <dbReference type="EMBL" id="MCT7965962.1"/>
    </source>
</evidence>
<name>A0ABT2MRA3_9CYAN</name>
<sequence>MEKTEKTGLILILSSDTVDTYVNVICHTYSDYNIQNIHFCHISGASTGIRSDQAEDLKNKINTRLKKLAEAELKNDNTLYDDLINGIRFNPDITKIPAEDIGPILTQEVKSLGGQKKCLIDITTTTKSASQFVLAGCLIYGLRNLYEFHLSKRINKDTESTDLLLYHNLNSQEYKYVYLSDTLAIRRAYNSLSRKIALSMAAVVVSMLVLIISVTWISTSSVSIASILASAASLATVISLGLQMKEFTS</sequence>
<keyword evidence="1" id="KW-1133">Transmembrane helix</keyword>
<feature type="transmembrane region" description="Helical" evidence="1">
    <location>
        <begin position="223"/>
        <end position="242"/>
    </location>
</feature>
<protein>
    <recommendedName>
        <fullName evidence="4">CRISPR-associated protein</fullName>
    </recommendedName>
</protein>
<keyword evidence="1" id="KW-0812">Transmembrane</keyword>
<proteinExistence type="predicted"/>